<comment type="caution">
    <text evidence="2">The sequence shown here is derived from an EMBL/GenBank/DDBJ whole genome shotgun (WGS) entry which is preliminary data.</text>
</comment>
<organism evidence="2 3">
    <name type="scientific">Trichonephila clavata</name>
    <name type="common">Joro spider</name>
    <name type="synonym">Nephila clavata</name>
    <dbReference type="NCBI Taxonomy" id="2740835"/>
    <lineage>
        <taxon>Eukaryota</taxon>
        <taxon>Metazoa</taxon>
        <taxon>Ecdysozoa</taxon>
        <taxon>Arthropoda</taxon>
        <taxon>Chelicerata</taxon>
        <taxon>Arachnida</taxon>
        <taxon>Araneae</taxon>
        <taxon>Araneomorphae</taxon>
        <taxon>Entelegynae</taxon>
        <taxon>Araneoidea</taxon>
        <taxon>Nephilidae</taxon>
        <taxon>Trichonephila</taxon>
    </lineage>
</organism>
<evidence type="ECO:0000313" key="2">
    <source>
        <dbReference type="EMBL" id="GFQ99660.1"/>
    </source>
</evidence>
<evidence type="ECO:0000313" key="3">
    <source>
        <dbReference type="Proteomes" id="UP000887116"/>
    </source>
</evidence>
<dbReference type="AlphaFoldDB" id="A0A8X6JB23"/>
<gene>
    <name evidence="2" type="ORF">TNCT_601401</name>
</gene>
<dbReference type="Pfam" id="PF17906">
    <property type="entry name" value="HTH_48"/>
    <property type="match status" value="1"/>
</dbReference>
<feature type="domain" description="Mos1 transposase HTH" evidence="1">
    <location>
        <begin position="22"/>
        <end position="60"/>
    </location>
</feature>
<dbReference type="InterPro" id="IPR041426">
    <property type="entry name" value="Mos1_HTH"/>
</dbReference>
<dbReference type="OrthoDB" id="5872915at2759"/>
<name>A0A8X6JB23_TRICU</name>
<reference evidence="2" key="1">
    <citation type="submission" date="2020-07" db="EMBL/GenBank/DDBJ databases">
        <title>Multicomponent nature underlies the extraordinary mechanical properties of spider dragline silk.</title>
        <authorList>
            <person name="Kono N."/>
            <person name="Nakamura H."/>
            <person name="Mori M."/>
            <person name="Yoshida Y."/>
            <person name="Ohtoshi R."/>
            <person name="Malay A.D."/>
            <person name="Moran D.A.P."/>
            <person name="Tomita M."/>
            <person name="Numata K."/>
            <person name="Arakawa K."/>
        </authorList>
    </citation>
    <scope>NUCLEOTIDE SEQUENCE</scope>
</reference>
<accession>A0A8X6JB23</accession>
<sequence>MDCNHFTIIVSTICTNCPAKAEWKRDHNVAAARNIYASFGDSSVNECTIQSWSTKFQSGDKSLANEDSDWPETLAYNKVLPAIVQENPGNPVKNYAELGANPTTIFCHL</sequence>
<dbReference type="Proteomes" id="UP000887116">
    <property type="component" value="Unassembled WGS sequence"/>
</dbReference>
<proteinExistence type="predicted"/>
<protein>
    <recommendedName>
        <fullName evidence="1">Mos1 transposase HTH domain-containing protein</fullName>
    </recommendedName>
</protein>
<dbReference type="EMBL" id="BMAO01034892">
    <property type="protein sequence ID" value="GFQ99660.1"/>
    <property type="molecule type" value="Genomic_DNA"/>
</dbReference>
<keyword evidence="3" id="KW-1185">Reference proteome</keyword>
<evidence type="ECO:0000259" key="1">
    <source>
        <dbReference type="Pfam" id="PF17906"/>
    </source>
</evidence>